<dbReference type="AlphaFoldDB" id="A0A379MM44"/>
<evidence type="ECO:0000313" key="1">
    <source>
        <dbReference type="EMBL" id="SUE32645.1"/>
    </source>
</evidence>
<proteinExistence type="predicted"/>
<gene>
    <name evidence="1" type="ORF">NCTC10742_06009</name>
</gene>
<name>A0A379MM44_9MYCO</name>
<accession>A0A379MM44</accession>
<dbReference type="RefSeq" id="WP_115329258.1">
    <property type="nucleotide sequence ID" value="NZ_JACKST010000038.1"/>
</dbReference>
<protein>
    <submittedName>
        <fullName evidence="1">Uncharacterized protein</fullName>
    </submittedName>
</protein>
<sequence length="83" mass="8821">MVVPVAVPPLIEVQWFMRISLMIGIGAAGTAAHGSTTTSTSFLPRDDGFGPRMEFLSSPGMEMTNGTLKQVDQGLRLYSSSSS</sequence>
<evidence type="ECO:0000313" key="2">
    <source>
        <dbReference type="Proteomes" id="UP000254291"/>
    </source>
</evidence>
<dbReference type="Proteomes" id="UP000254291">
    <property type="component" value="Unassembled WGS sequence"/>
</dbReference>
<reference evidence="1 2" key="1">
    <citation type="submission" date="2018-06" db="EMBL/GenBank/DDBJ databases">
        <authorList>
            <consortium name="Pathogen Informatics"/>
            <person name="Doyle S."/>
        </authorList>
    </citation>
    <scope>NUCLEOTIDE SEQUENCE [LARGE SCALE GENOMIC DNA]</scope>
    <source>
        <strain evidence="1 2">NCTC10742</strain>
    </source>
</reference>
<organism evidence="1 2">
    <name type="scientific">Mycolicibacterium gilvum</name>
    <dbReference type="NCBI Taxonomy" id="1804"/>
    <lineage>
        <taxon>Bacteria</taxon>
        <taxon>Bacillati</taxon>
        <taxon>Actinomycetota</taxon>
        <taxon>Actinomycetes</taxon>
        <taxon>Mycobacteriales</taxon>
        <taxon>Mycobacteriaceae</taxon>
        <taxon>Mycolicibacterium</taxon>
    </lineage>
</organism>
<dbReference type="EMBL" id="UGQM01000007">
    <property type="protein sequence ID" value="SUE32645.1"/>
    <property type="molecule type" value="Genomic_DNA"/>
</dbReference>